<dbReference type="Proteomes" id="UP001327560">
    <property type="component" value="Chromosome 6"/>
</dbReference>
<dbReference type="Pfam" id="PF02705">
    <property type="entry name" value="K_trans"/>
    <property type="match status" value="1"/>
</dbReference>
<reference evidence="4 5" key="1">
    <citation type="submission" date="2023-10" db="EMBL/GenBank/DDBJ databases">
        <title>Chromosome-scale genome assembly provides insights into flower coloration mechanisms of Canna indica.</title>
        <authorList>
            <person name="Li C."/>
        </authorList>
    </citation>
    <scope>NUCLEOTIDE SEQUENCE [LARGE SCALE GENOMIC DNA]</scope>
    <source>
        <tissue evidence="4">Flower</tissue>
    </source>
</reference>
<feature type="domain" description="K+ potassium transporter integral membrane" evidence="3">
    <location>
        <begin position="50"/>
        <end position="113"/>
    </location>
</feature>
<evidence type="ECO:0000313" key="5">
    <source>
        <dbReference type="Proteomes" id="UP001327560"/>
    </source>
</evidence>
<dbReference type="AlphaFoldDB" id="A0AAQ3KQE2"/>
<evidence type="ECO:0000256" key="2">
    <source>
        <dbReference type="SAM" id="Phobius"/>
    </source>
</evidence>
<dbReference type="PANTHER" id="PTHR30540:SF87">
    <property type="entry name" value="POTASSIUM TRANSPORTER"/>
    <property type="match status" value="1"/>
</dbReference>
<dbReference type="InterPro" id="IPR003855">
    <property type="entry name" value="K+_transporter"/>
</dbReference>
<protein>
    <submittedName>
        <fullName evidence="4">Potassium transporter 5</fullName>
    </submittedName>
</protein>
<evidence type="ECO:0000259" key="3">
    <source>
        <dbReference type="Pfam" id="PF02705"/>
    </source>
</evidence>
<evidence type="ECO:0000256" key="1">
    <source>
        <dbReference type="ARBA" id="ARBA00008440"/>
    </source>
</evidence>
<comment type="similarity">
    <text evidence="1">Belongs to the HAK/KUP transporter (TC 2.A.72.3) family.</text>
</comment>
<dbReference type="PANTHER" id="PTHR30540">
    <property type="entry name" value="OSMOTIC STRESS POTASSIUM TRANSPORTER"/>
    <property type="match status" value="1"/>
</dbReference>
<proteinExistence type="inferred from homology"/>
<dbReference type="GO" id="GO:0015079">
    <property type="term" value="F:potassium ion transmembrane transporter activity"/>
    <property type="evidence" value="ECO:0007669"/>
    <property type="project" value="InterPro"/>
</dbReference>
<organism evidence="4 5">
    <name type="scientific">Canna indica</name>
    <name type="common">Indian-shot</name>
    <dbReference type="NCBI Taxonomy" id="4628"/>
    <lineage>
        <taxon>Eukaryota</taxon>
        <taxon>Viridiplantae</taxon>
        <taxon>Streptophyta</taxon>
        <taxon>Embryophyta</taxon>
        <taxon>Tracheophyta</taxon>
        <taxon>Spermatophyta</taxon>
        <taxon>Magnoliopsida</taxon>
        <taxon>Liliopsida</taxon>
        <taxon>Zingiberales</taxon>
        <taxon>Cannaceae</taxon>
        <taxon>Canna</taxon>
    </lineage>
</organism>
<name>A0AAQ3KQE2_9LILI</name>
<sequence length="160" mass="18078">MSTNKNNEKKLQKYPTQLRRHNLLDLEASIIDRHSNEKITGGWGSVTQLLFQSLGIVYRDIDTSPFYVFANTFANSIRNEDDVLSVLSLIFYTLTIIHLLKYVFVVLRATDNGTDESKYRSIVLAHICVVFSDLSTCEGGFVAESVSTTQTLTNVDLLHK</sequence>
<keyword evidence="2" id="KW-1133">Transmembrane helix</keyword>
<keyword evidence="2" id="KW-0472">Membrane</keyword>
<keyword evidence="5" id="KW-1185">Reference proteome</keyword>
<feature type="transmembrane region" description="Helical" evidence="2">
    <location>
        <begin position="83"/>
        <end position="104"/>
    </location>
</feature>
<dbReference type="GO" id="GO:0016020">
    <property type="term" value="C:membrane"/>
    <property type="evidence" value="ECO:0007669"/>
    <property type="project" value="InterPro"/>
</dbReference>
<dbReference type="EMBL" id="CP136895">
    <property type="protein sequence ID" value="WOL11932.1"/>
    <property type="molecule type" value="Genomic_DNA"/>
</dbReference>
<gene>
    <name evidence="4" type="ORF">Cni_G20696</name>
</gene>
<accession>A0AAQ3KQE2</accession>
<keyword evidence="2" id="KW-0812">Transmembrane</keyword>
<dbReference type="InterPro" id="IPR053951">
    <property type="entry name" value="K_trans_N"/>
</dbReference>
<evidence type="ECO:0000313" key="4">
    <source>
        <dbReference type="EMBL" id="WOL11932.1"/>
    </source>
</evidence>